<dbReference type="PANTHER" id="PTHR43222">
    <property type="entry name" value="NUDIX HYDROLASE 23"/>
    <property type="match status" value="1"/>
</dbReference>
<dbReference type="PANTHER" id="PTHR43222:SF11">
    <property type="entry name" value="PHOSPHATASE NUDJ"/>
    <property type="match status" value="1"/>
</dbReference>
<name>A0A1I1G594_9GAMM</name>
<evidence type="ECO:0000259" key="7">
    <source>
        <dbReference type="PROSITE" id="PS51462"/>
    </source>
</evidence>
<dbReference type="GO" id="GO:0004787">
    <property type="term" value="F:thiamine diphosphate phosphatase activity"/>
    <property type="evidence" value="ECO:0007669"/>
    <property type="project" value="InterPro"/>
</dbReference>
<keyword evidence="6" id="KW-0460">Magnesium</keyword>
<dbReference type="EMBL" id="FOLH01000002">
    <property type="protein sequence ID" value="SFC04998.1"/>
    <property type="molecule type" value="Genomic_DNA"/>
</dbReference>
<proteinExistence type="inferred from homology"/>
<dbReference type="InterPro" id="IPR000086">
    <property type="entry name" value="NUDIX_hydrolase_dom"/>
</dbReference>
<dbReference type="STRING" id="1122252.SAMN05660443_1322"/>
<comment type="subunit">
    <text evidence="3 6">Monomer.</text>
</comment>
<dbReference type="SUPFAM" id="SSF55811">
    <property type="entry name" value="Nudix"/>
    <property type="match status" value="1"/>
</dbReference>
<dbReference type="PROSITE" id="PS00893">
    <property type="entry name" value="NUDIX_BOX"/>
    <property type="match status" value="1"/>
</dbReference>
<evidence type="ECO:0000256" key="3">
    <source>
        <dbReference type="ARBA" id="ARBA00011245"/>
    </source>
</evidence>
<feature type="domain" description="Nudix hydrolase" evidence="7">
    <location>
        <begin position="5"/>
        <end position="140"/>
    </location>
</feature>
<dbReference type="InterPro" id="IPR015797">
    <property type="entry name" value="NUDIX_hydrolase-like_dom_sf"/>
</dbReference>
<evidence type="ECO:0000256" key="5">
    <source>
        <dbReference type="ARBA" id="ARBA00022801"/>
    </source>
</evidence>
<dbReference type="OrthoDB" id="8594221at2"/>
<dbReference type="GO" id="GO:0017111">
    <property type="term" value="F:ribonucleoside triphosphate phosphatase activity"/>
    <property type="evidence" value="ECO:0007669"/>
    <property type="project" value="InterPro"/>
</dbReference>
<gene>
    <name evidence="6" type="primary">nudJ</name>
    <name evidence="8" type="ORF">SAMN05660443_1322</name>
</gene>
<accession>A0A1I1G594</accession>
<keyword evidence="9" id="KW-1185">Reference proteome</keyword>
<organism evidence="8 9">
    <name type="scientific">Marinospirillum celere</name>
    <dbReference type="NCBI Taxonomy" id="1122252"/>
    <lineage>
        <taxon>Bacteria</taxon>
        <taxon>Pseudomonadati</taxon>
        <taxon>Pseudomonadota</taxon>
        <taxon>Gammaproteobacteria</taxon>
        <taxon>Oceanospirillales</taxon>
        <taxon>Oceanospirillaceae</taxon>
        <taxon>Marinospirillum</taxon>
    </lineage>
</organism>
<dbReference type="InterPro" id="IPR033713">
    <property type="entry name" value="NudJ"/>
</dbReference>
<evidence type="ECO:0000256" key="4">
    <source>
        <dbReference type="ARBA" id="ARBA00015552"/>
    </source>
</evidence>
<dbReference type="InterPro" id="IPR020084">
    <property type="entry name" value="NUDIX_hydrolase_CS"/>
</dbReference>
<sequence>MSRWTPNATVSTLVHDGERFLLVEEYDQMTRSDRPVLNQPAGHLEQDESLIEAAERETLEETGWLIEVEAYLGLYINVAPNGITYHRHCFIARPLSEVPNAVLDEGIIGPHWLTLDEILAENELGRLRSPMVLPCCRDFLAGIRYPLEIIRDFRELHP</sequence>
<dbReference type="Proteomes" id="UP000199058">
    <property type="component" value="Unassembled WGS sequence"/>
</dbReference>
<dbReference type="PROSITE" id="PS51462">
    <property type="entry name" value="NUDIX"/>
    <property type="match status" value="1"/>
</dbReference>
<reference evidence="8 9" key="1">
    <citation type="submission" date="2016-10" db="EMBL/GenBank/DDBJ databases">
        <authorList>
            <person name="de Groot N.N."/>
        </authorList>
    </citation>
    <scope>NUCLEOTIDE SEQUENCE [LARGE SCALE GENOMIC DNA]</scope>
    <source>
        <strain evidence="8 9">DSM 18438</strain>
    </source>
</reference>
<evidence type="ECO:0000256" key="6">
    <source>
        <dbReference type="RuleBase" id="RU364043"/>
    </source>
</evidence>
<comment type="similarity">
    <text evidence="2 6">Belongs to the Nudix hydrolase family. NudJ subfamily.</text>
</comment>
<dbReference type="AlphaFoldDB" id="A0A1I1G594"/>
<keyword evidence="5 6" id="KW-0378">Hydrolase</keyword>
<protein>
    <recommendedName>
        <fullName evidence="4 6">Phosphatase NudJ</fullName>
        <ecNumber evidence="6">3.6.1.-</ecNumber>
    </recommendedName>
</protein>
<dbReference type="Gene3D" id="3.90.79.10">
    <property type="entry name" value="Nucleoside Triphosphate Pyrophosphohydrolase"/>
    <property type="match status" value="1"/>
</dbReference>
<dbReference type="CDD" id="cd03675">
    <property type="entry name" value="NUDIX_Hydrolase"/>
    <property type="match status" value="1"/>
</dbReference>
<dbReference type="EC" id="3.6.1.-" evidence="6"/>
<evidence type="ECO:0000256" key="1">
    <source>
        <dbReference type="ARBA" id="ARBA00001946"/>
    </source>
</evidence>
<comment type="cofactor">
    <cofactor evidence="1 6">
        <name>Mg(2+)</name>
        <dbReference type="ChEBI" id="CHEBI:18420"/>
    </cofactor>
</comment>
<evidence type="ECO:0000313" key="9">
    <source>
        <dbReference type="Proteomes" id="UP000199058"/>
    </source>
</evidence>
<dbReference type="GO" id="GO:0017110">
    <property type="term" value="F:nucleoside diphosphate phosphatase activity"/>
    <property type="evidence" value="ECO:0007669"/>
    <property type="project" value="InterPro"/>
</dbReference>
<evidence type="ECO:0000313" key="8">
    <source>
        <dbReference type="EMBL" id="SFC04998.1"/>
    </source>
</evidence>
<dbReference type="RefSeq" id="WP_091960941.1">
    <property type="nucleotide sequence ID" value="NZ_FOLH01000002.1"/>
</dbReference>
<evidence type="ECO:0000256" key="2">
    <source>
        <dbReference type="ARBA" id="ARBA00007608"/>
    </source>
</evidence>
<dbReference type="Pfam" id="PF00293">
    <property type="entry name" value="NUDIX"/>
    <property type="match status" value="1"/>
</dbReference>